<organism evidence="1 2">
    <name type="scientific">Vitis vinifera</name>
    <name type="common">Grape</name>
    <dbReference type="NCBI Taxonomy" id="29760"/>
    <lineage>
        <taxon>Eukaryota</taxon>
        <taxon>Viridiplantae</taxon>
        <taxon>Streptophyta</taxon>
        <taxon>Embryophyta</taxon>
        <taxon>Tracheophyta</taxon>
        <taxon>Spermatophyta</taxon>
        <taxon>Magnoliopsida</taxon>
        <taxon>eudicotyledons</taxon>
        <taxon>Gunneridae</taxon>
        <taxon>Pentapetalae</taxon>
        <taxon>rosids</taxon>
        <taxon>Vitales</taxon>
        <taxon>Vitaceae</taxon>
        <taxon>Viteae</taxon>
        <taxon>Vitis</taxon>
    </lineage>
</organism>
<dbReference type="AlphaFoldDB" id="D7SWY8"/>
<dbReference type="HOGENOM" id="CLU_3054286_0_0_1"/>
<dbReference type="InParanoid" id="D7SWY8"/>
<evidence type="ECO:0000313" key="2">
    <source>
        <dbReference type="Proteomes" id="UP000009183"/>
    </source>
</evidence>
<keyword evidence="2" id="KW-1185">Reference proteome</keyword>
<dbReference type="Proteomes" id="UP000009183">
    <property type="component" value="Chromosome 19"/>
</dbReference>
<dbReference type="PaxDb" id="29760-VIT_19s0027g00480.t01"/>
<sequence length="54" mass="5647">MKSLHHGASLGVTHEAANGGVSQHLELKHLGCAHHPAILGSLLGPIWELDHLGV</sequence>
<evidence type="ECO:0000313" key="1">
    <source>
        <dbReference type="EMBL" id="CBI21788.3"/>
    </source>
</evidence>
<protein>
    <submittedName>
        <fullName evidence="1">Uncharacterized protein</fullName>
    </submittedName>
</protein>
<proteinExistence type="predicted"/>
<gene>
    <name evidence="1" type="ordered locus">VIT_19s0027g00480</name>
</gene>
<accession>D7SWY8</accession>
<reference evidence="2" key="1">
    <citation type="journal article" date="2007" name="Nature">
        <title>The grapevine genome sequence suggests ancestral hexaploidization in major angiosperm phyla.</title>
        <authorList>
            <consortium name="The French-Italian Public Consortium for Grapevine Genome Characterization."/>
            <person name="Jaillon O."/>
            <person name="Aury J.-M."/>
            <person name="Noel B."/>
            <person name="Policriti A."/>
            <person name="Clepet C."/>
            <person name="Casagrande A."/>
            <person name="Choisne N."/>
            <person name="Aubourg S."/>
            <person name="Vitulo N."/>
            <person name="Jubin C."/>
            <person name="Vezzi A."/>
            <person name="Legeai F."/>
            <person name="Hugueney P."/>
            <person name="Dasilva C."/>
            <person name="Horner D."/>
            <person name="Mica E."/>
            <person name="Jublot D."/>
            <person name="Poulain J."/>
            <person name="Bruyere C."/>
            <person name="Billault A."/>
            <person name="Segurens B."/>
            <person name="Gouyvenoux M."/>
            <person name="Ugarte E."/>
            <person name="Cattonaro F."/>
            <person name="Anthouard V."/>
            <person name="Vico V."/>
            <person name="Del Fabbro C."/>
            <person name="Alaux M."/>
            <person name="Di Gaspero G."/>
            <person name="Dumas V."/>
            <person name="Felice N."/>
            <person name="Paillard S."/>
            <person name="Juman I."/>
            <person name="Moroldo M."/>
            <person name="Scalabrin S."/>
            <person name="Canaguier A."/>
            <person name="Le Clainche I."/>
            <person name="Malacrida G."/>
            <person name="Durand E."/>
            <person name="Pesole G."/>
            <person name="Laucou V."/>
            <person name="Chatelet P."/>
            <person name="Merdinoglu D."/>
            <person name="Delledonne M."/>
            <person name="Pezzotti M."/>
            <person name="Lecharny A."/>
            <person name="Scarpelli C."/>
            <person name="Artiguenave F."/>
            <person name="Pe M.E."/>
            <person name="Valle G."/>
            <person name="Morgante M."/>
            <person name="Caboche M."/>
            <person name="Adam-Blondon A.-F."/>
            <person name="Weissenbach J."/>
            <person name="Quetier F."/>
            <person name="Wincker P."/>
        </authorList>
    </citation>
    <scope>NUCLEOTIDE SEQUENCE [LARGE SCALE GENOMIC DNA]</scope>
    <source>
        <strain evidence="2">cv. Pinot noir / PN40024</strain>
    </source>
</reference>
<dbReference type="EMBL" id="FN595234">
    <property type="protein sequence ID" value="CBI21788.3"/>
    <property type="molecule type" value="Genomic_DNA"/>
</dbReference>
<name>D7SWY8_VITVI</name>